<gene>
    <name evidence="1" type="ORF">UFOVP80_44</name>
</gene>
<organism evidence="1">
    <name type="scientific">uncultured Caudovirales phage</name>
    <dbReference type="NCBI Taxonomy" id="2100421"/>
    <lineage>
        <taxon>Viruses</taxon>
        <taxon>Duplodnaviria</taxon>
        <taxon>Heunggongvirae</taxon>
        <taxon>Uroviricota</taxon>
        <taxon>Caudoviricetes</taxon>
        <taxon>Peduoviridae</taxon>
        <taxon>Maltschvirus</taxon>
        <taxon>Maltschvirus maltsch</taxon>
    </lineage>
</organism>
<sequence length="65" mass="7123">MSATSSPTASLNDVRAQYNLMHYAQQDAGASRVRMNLYERIFKNFIEANAPHIDASAKAGDCGMD</sequence>
<name>A0A6J5L037_9CAUD</name>
<proteinExistence type="predicted"/>
<reference evidence="1" key="1">
    <citation type="submission" date="2020-04" db="EMBL/GenBank/DDBJ databases">
        <authorList>
            <person name="Chiriac C."/>
            <person name="Salcher M."/>
            <person name="Ghai R."/>
            <person name="Kavagutti S V."/>
        </authorList>
    </citation>
    <scope>NUCLEOTIDE SEQUENCE</scope>
</reference>
<evidence type="ECO:0000313" key="1">
    <source>
        <dbReference type="EMBL" id="CAB4126637.1"/>
    </source>
</evidence>
<protein>
    <submittedName>
        <fullName evidence="1">Uncharacterized protein</fullName>
    </submittedName>
</protein>
<accession>A0A6J5L037</accession>
<dbReference type="EMBL" id="LR796205">
    <property type="protein sequence ID" value="CAB4126637.1"/>
    <property type="molecule type" value="Genomic_DNA"/>
</dbReference>